<sequence>MSFLISVLEQGLIYGIVSLGIYITYKILDFPDLSVDGSFPLGAGATAMCLTLGINPYVTLLIAFAAGAIGGLLTGILHVKFKITNLLSGILVMLALYSITLRVMGGKPNIALYNEKTVFIEGIPSIIIIAIIAVVCKILLDLFFKTKLGFMLISAGDNPQLVTSLGVNKGFVITIGLMISNGLVALGGSLIAQYQGFVDVSMGAGTIVVGLASIILGTSLFKKVNFIAITTVTVIGALLYKLIIGIALAANLPPEDMRLITALIVVIALVANNTKFKFKKKNRTIGGDSSATSTESA</sequence>
<dbReference type="GO" id="GO:0022857">
    <property type="term" value="F:transmembrane transporter activity"/>
    <property type="evidence" value="ECO:0007669"/>
    <property type="project" value="InterPro"/>
</dbReference>
<feature type="transmembrane region" description="Helical" evidence="6">
    <location>
        <begin position="171"/>
        <end position="194"/>
    </location>
</feature>
<evidence type="ECO:0000313" key="8">
    <source>
        <dbReference type="Proteomes" id="UP000036756"/>
    </source>
</evidence>
<organism evidence="7 8">
    <name type="scientific">Clostridium cylindrosporum DSM 605</name>
    <dbReference type="NCBI Taxonomy" id="1121307"/>
    <lineage>
        <taxon>Bacteria</taxon>
        <taxon>Bacillati</taxon>
        <taxon>Bacillota</taxon>
        <taxon>Clostridia</taxon>
        <taxon>Eubacteriales</taxon>
        <taxon>Clostridiaceae</taxon>
        <taxon>Clostridium</taxon>
    </lineage>
</organism>
<evidence type="ECO:0000256" key="4">
    <source>
        <dbReference type="ARBA" id="ARBA00022989"/>
    </source>
</evidence>
<keyword evidence="4 6" id="KW-1133">Transmembrane helix</keyword>
<comment type="caution">
    <text evidence="7">The sequence shown here is derived from an EMBL/GenBank/DDBJ whole genome shotgun (WGS) entry which is preliminary data.</text>
</comment>
<evidence type="ECO:0000256" key="5">
    <source>
        <dbReference type="ARBA" id="ARBA00023136"/>
    </source>
</evidence>
<feature type="transmembrane region" description="Helical" evidence="6">
    <location>
        <begin position="200"/>
        <end position="221"/>
    </location>
</feature>
<dbReference type="AlphaFoldDB" id="A0A0J8DD32"/>
<keyword evidence="8" id="KW-1185">Reference proteome</keyword>
<dbReference type="RefSeq" id="WP_048570252.1">
    <property type="nucleotide sequence ID" value="NZ_LFVU01000024.1"/>
</dbReference>
<dbReference type="PANTHER" id="PTHR32196">
    <property type="entry name" value="ABC TRANSPORTER PERMEASE PROTEIN YPHD-RELATED-RELATED"/>
    <property type="match status" value="1"/>
</dbReference>
<dbReference type="PATRIC" id="fig|1121307.3.peg.1785"/>
<feature type="transmembrane region" description="Helical" evidence="6">
    <location>
        <begin position="12"/>
        <end position="28"/>
    </location>
</feature>
<proteinExistence type="predicted"/>
<dbReference type="Proteomes" id="UP000036756">
    <property type="component" value="Unassembled WGS sequence"/>
</dbReference>
<evidence type="ECO:0000256" key="3">
    <source>
        <dbReference type="ARBA" id="ARBA00022692"/>
    </source>
</evidence>
<evidence type="ECO:0000256" key="6">
    <source>
        <dbReference type="SAM" id="Phobius"/>
    </source>
</evidence>
<dbReference type="InterPro" id="IPR001851">
    <property type="entry name" value="ABC_transp_permease"/>
</dbReference>
<comment type="subcellular location">
    <subcellularLocation>
        <location evidence="1">Cell membrane</location>
        <topology evidence="1">Multi-pass membrane protein</topology>
    </subcellularLocation>
</comment>
<dbReference type="GO" id="GO:0005886">
    <property type="term" value="C:plasma membrane"/>
    <property type="evidence" value="ECO:0007669"/>
    <property type="project" value="UniProtKB-SubCell"/>
</dbReference>
<dbReference type="CDD" id="cd06574">
    <property type="entry name" value="TM_PBP1_branched-chain-AA_like"/>
    <property type="match status" value="1"/>
</dbReference>
<keyword evidence="3 6" id="KW-0812">Transmembrane</keyword>
<feature type="transmembrane region" description="Helical" evidence="6">
    <location>
        <begin position="125"/>
        <end position="144"/>
    </location>
</feature>
<name>A0A0J8DD32_CLOCY</name>
<dbReference type="PANTHER" id="PTHR32196:SF69">
    <property type="entry name" value="BRANCHED-CHAIN AMINO ACID TRANSPORT SYSTEM, PERMEASE PROTEIN"/>
    <property type="match status" value="1"/>
</dbReference>
<protein>
    <submittedName>
        <fullName evidence="7">ABC-type uncharacterized transport system, permease component</fullName>
    </submittedName>
</protein>
<feature type="transmembrane region" description="Helical" evidence="6">
    <location>
        <begin position="57"/>
        <end position="79"/>
    </location>
</feature>
<evidence type="ECO:0000313" key="7">
    <source>
        <dbReference type="EMBL" id="KMT22158.1"/>
    </source>
</evidence>
<accession>A0A0J8DD32</accession>
<evidence type="ECO:0000256" key="1">
    <source>
        <dbReference type="ARBA" id="ARBA00004651"/>
    </source>
</evidence>
<dbReference type="Pfam" id="PF02653">
    <property type="entry name" value="BPD_transp_2"/>
    <property type="match status" value="1"/>
</dbReference>
<dbReference type="STRING" id="1121307.CLCY_4c01310"/>
<feature type="transmembrane region" description="Helical" evidence="6">
    <location>
        <begin position="257"/>
        <end position="274"/>
    </location>
</feature>
<reference evidence="7 8" key="1">
    <citation type="submission" date="2015-06" db="EMBL/GenBank/DDBJ databases">
        <title>Draft genome sequence of the purine-degrading Clostridium cylindrosporum HC-1 (DSM 605).</title>
        <authorList>
            <person name="Poehlein A."/>
            <person name="Schiel-Bengelsdorf B."/>
            <person name="Bengelsdorf F."/>
            <person name="Daniel R."/>
            <person name="Duerre P."/>
        </authorList>
    </citation>
    <scope>NUCLEOTIDE SEQUENCE [LARGE SCALE GENOMIC DNA]</scope>
    <source>
        <strain evidence="7 8">DSM 605</strain>
    </source>
</reference>
<keyword evidence="2" id="KW-1003">Cell membrane</keyword>
<feature type="transmembrane region" description="Helical" evidence="6">
    <location>
        <begin position="86"/>
        <end position="105"/>
    </location>
</feature>
<dbReference type="OrthoDB" id="9778389at2"/>
<evidence type="ECO:0000256" key="2">
    <source>
        <dbReference type="ARBA" id="ARBA00022475"/>
    </source>
</evidence>
<dbReference type="EMBL" id="LFVU01000024">
    <property type="protein sequence ID" value="KMT22158.1"/>
    <property type="molecule type" value="Genomic_DNA"/>
</dbReference>
<keyword evidence="5 6" id="KW-0472">Membrane</keyword>
<gene>
    <name evidence="7" type="ORF">CLCY_4c01310</name>
</gene>
<feature type="transmembrane region" description="Helical" evidence="6">
    <location>
        <begin position="228"/>
        <end position="251"/>
    </location>
</feature>